<dbReference type="InterPro" id="IPR009081">
    <property type="entry name" value="PP-bd_ACP"/>
</dbReference>
<dbReference type="Gene3D" id="3.40.50.12780">
    <property type="entry name" value="N-terminal domain of ligase-like"/>
    <property type="match status" value="1"/>
</dbReference>
<dbReference type="Gene3D" id="1.10.1200.10">
    <property type="entry name" value="ACP-like"/>
    <property type="match status" value="2"/>
</dbReference>
<dbReference type="Gene3D" id="3.30.300.30">
    <property type="match status" value="2"/>
</dbReference>
<name>A0ABY3ZF97_STRRM</name>
<evidence type="ECO:0000313" key="6">
    <source>
        <dbReference type="EMBL" id="UNZ08022.1"/>
    </source>
</evidence>
<dbReference type="PROSITE" id="PS00455">
    <property type="entry name" value="AMP_BINDING"/>
    <property type="match status" value="2"/>
</dbReference>
<dbReference type="SUPFAM" id="SSF47336">
    <property type="entry name" value="ACP-like"/>
    <property type="match status" value="2"/>
</dbReference>
<feature type="domain" description="Carrier" evidence="5">
    <location>
        <begin position="934"/>
        <end position="1009"/>
    </location>
</feature>
<dbReference type="InterPro" id="IPR045851">
    <property type="entry name" value="AMP-bd_C_sf"/>
</dbReference>
<protein>
    <submittedName>
        <fullName evidence="6">Dimodular nonribosomal peptide synthase</fullName>
    </submittedName>
</protein>
<dbReference type="EMBL" id="CP094298">
    <property type="protein sequence ID" value="UNZ08022.1"/>
    <property type="molecule type" value="Genomic_DNA"/>
</dbReference>
<dbReference type="InterPro" id="IPR036736">
    <property type="entry name" value="ACP-like_sf"/>
</dbReference>
<feature type="region of interest" description="Disordered" evidence="4">
    <location>
        <begin position="1963"/>
        <end position="1987"/>
    </location>
</feature>
<dbReference type="Pfam" id="PF00550">
    <property type="entry name" value="PP-binding"/>
    <property type="match status" value="2"/>
</dbReference>
<dbReference type="NCBIfam" id="TIGR01733">
    <property type="entry name" value="AA-adenyl-dom"/>
    <property type="match status" value="2"/>
</dbReference>
<evidence type="ECO:0000256" key="2">
    <source>
        <dbReference type="ARBA" id="ARBA00022450"/>
    </source>
</evidence>
<dbReference type="SMART" id="SM00823">
    <property type="entry name" value="PKS_PP"/>
    <property type="match status" value="2"/>
</dbReference>
<dbReference type="PROSITE" id="PS00012">
    <property type="entry name" value="PHOSPHOPANTETHEINE"/>
    <property type="match status" value="1"/>
</dbReference>
<reference evidence="6 7" key="1">
    <citation type="submission" date="2022-03" db="EMBL/GenBank/DDBJ databases">
        <title>Complete genome of Streptomyces rimosus ssp. rimosus R7 (=ATCC 10970).</title>
        <authorList>
            <person name="Beganovic S."/>
            <person name="Ruckert C."/>
            <person name="Busche T."/>
            <person name="Kalinowski J."/>
            <person name="Wittmann C."/>
        </authorList>
    </citation>
    <scope>NUCLEOTIDE SEQUENCE [LARGE SCALE GENOMIC DNA]</scope>
    <source>
        <strain evidence="6 7">R7</strain>
    </source>
</reference>
<dbReference type="PANTHER" id="PTHR45527:SF1">
    <property type="entry name" value="FATTY ACID SYNTHASE"/>
    <property type="match status" value="1"/>
</dbReference>
<accession>A0ABY3ZF97</accession>
<dbReference type="InterPro" id="IPR025110">
    <property type="entry name" value="AMP-bd_C"/>
</dbReference>
<dbReference type="InterPro" id="IPR001242">
    <property type="entry name" value="Condensation_dom"/>
</dbReference>
<dbReference type="Gene3D" id="2.30.38.10">
    <property type="entry name" value="Luciferase, Domain 3"/>
    <property type="match status" value="1"/>
</dbReference>
<keyword evidence="3" id="KW-0597">Phosphoprotein</keyword>
<dbReference type="InterPro" id="IPR010071">
    <property type="entry name" value="AA_adenyl_dom"/>
</dbReference>
<dbReference type="InterPro" id="IPR000873">
    <property type="entry name" value="AMP-dep_synth/lig_dom"/>
</dbReference>
<dbReference type="CDD" id="cd05930">
    <property type="entry name" value="A_NRPS"/>
    <property type="match status" value="1"/>
</dbReference>
<dbReference type="SUPFAM" id="SSF52777">
    <property type="entry name" value="CoA-dependent acyltransferases"/>
    <property type="match status" value="4"/>
</dbReference>
<keyword evidence="7" id="KW-1185">Reference proteome</keyword>
<dbReference type="InterPro" id="IPR006162">
    <property type="entry name" value="Ppantetheine_attach_site"/>
</dbReference>
<dbReference type="Gene3D" id="3.40.50.980">
    <property type="match status" value="2"/>
</dbReference>
<dbReference type="PANTHER" id="PTHR45527">
    <property type="entry name" value="NONRIBOSOMAL PEPTIDE SYNTHETASE"/>
    <property type="match status" value="1"/>
</dbReference>
<evidence type="ECO:0000256" key="3">
    <source>
        <dbReference type="ARBA" id="ARBA00022553"/>
    </source>
</evidence>
<organism evidence="6 7">
    <name type="scientific">Streptomyces rimosus subsp. rimosus</name>
    <dbReference type="NCBI Taxonomy" id="132474"/>
    <lineage>
        <taxon>Bacteria</taxon>
        <taxon>Bacillati</taxon>
        <taxon>Actinomycetota</taxon>
        <taxon>Actinomycetes</taxon>
        <taxon>Kitasatosporales</taxon>
        <taxon>Streptomycetaceae</taxon>
        <taxon>Streptomyces</taxon>
    </lineage>
</organism>
<dbReference type="Pfam" id="PF13193">
    <property type="entry name" value="AMP-binding_C"/>
    <property type="match status" value="2"/>
</dbReference>
<keyword evidence="2" id="KW-0596">Phosphopantetheine</keyword>
<evidence type="ECO:0000256" key="1">
    <source>
        <dbReference type="ARBA" id="ARBA00001957"/>
    </source>
</evidence>
<evidence type="ECO:0000313" key="7">
    <source>
        <dbReference type="Proteomes" id="UP000829494"/>
    </source>
</evidence>
<dbReference type="Gene3D" id="3.30.559.10">
    <property type="entry name" value="Chloramphenicol acetyltransferase-like domain"/>
    <property type="match status" value="2"/>
</dbReference>
<dbReference type="InterPro" id="IPR042099">
    <property type="entry name" value="ANL_N_sf"/>
</dbReference>
<dbReference type="Pfam" id="PF00668">
    <property type="entry name" value="Condensation"/>
    <property type="match status" value="2"/>
</dbReference>
<dbReference type="SUPFAM" id="SSF56801">
    <property type="entry name" value="Acetyl-CoA synthetase-like"/>
    <property type="match status" value="2"/>
</dbReference>
<sequence length="2070" mass="221108">MGKPELADIWPLTAMQTGMFFHAGYDPGATDIYRSQTALDFEGPLDLGMLRSALQRLIRRHPPLRAGFRTLDSGETVQFVLREAEVPWTEIDLSAAGDSVLREVTEREWRRRFDLAESPLLRVTVLRLAGGRHRVLLGLHHILCDGWSIAILLDEWMTLYEHAGDPACLPPVTPYATYMSWLGARDRAAALAAWRQALAGVRPTLVAAGKGTRAPTDPAEVPVGLTAPLAARLERQARRLGVTVSTLVRGAWGILLGRLTGRDDVVFGTTAAGRPPEVPGIEHMVGMFINTLPVRARWGEREPLADFLRRLSAEQAALLPHEHLGLSELHHLTGTRELFDTLVVYQNLPQEMPSGDLGHGVRLGAVTGRSAAHYPLVLNALPGDFRLTYRPDLFARDAAEAVAARLLRVLEQLADDTSVRPAQIDALLAGERERLTTGVNVGPPGVTGETVTGAFARVVARCRDRAAVVGGGAELTYGELDRRADAVARFLRARGVGEGDRVTVRLPRSPELVAVLLGVVKAGAAYVPVDPAGPPGRTGLMTGNAAAAFEVTGADLADALAGTGGTGPVPARVTADSAFSVLHTSGSTGEPKGVTATHGGVASLAADPCWGDCATGRMLFHAPHTFDASFLEIWVPLLNGGCVVVAPAGVADSDLLTGLVADAGLTAVHLTAGLFRVLAQETPECLAGLRHVLTGGDVVPAEAVARVARVCPDVEIRHLYGPTETTLCATVHRLRPGAPVPEPLPLGGPRSGVRLYVLDGGLRPAPAGVPGELYVAGSGVARGYLHRPALTADRFVACPYGGRMYRTGDLVRWNADGHLEFLGRTDDQVKIRGYRVEPDETAAVLARCPEAAQATVAVREDTPGHKRLVAYVVPARPGAPVADAVRRFAAAHLPEYLRPAATVVLERLPLTRNGKVDRAALPAPDPAPEAADGRAGTPQEDLLCSLFAQVLKAPRVRPDDSFVTLGGDSLLATRLASRIRTVLGVEVSNRMLFEHPTPARLVRRLDRLGAARPAVTPAVRPTPLPMSSAQQRMWFLDRLEGPDSVNNITLCLRLCGTLDRAALEAAWRDTAVRHETLRTVYGEADGAPYQEILAEADVRLPTVDVPEQRLQDALAAEAGRGFDLTAAPPWRVTLFATGPGEHVLLVVLHHICADGWSLGILARDLSAAYTARVEGHAPDRPPLPVQYADFTLWQRELLADEEDPASLFGSQLAYWTGALADLPNELDLPADRPRPATASHRGRTLAVRTPARTHRRLLEVARECGATLSMVTQAASAVLFSRLGAGDDIPFGAPVAGRVDEALDDLVGCFLNTLVLRTDVRGNPTFAELTARVREADLAAYSHQDLPFDRLVEVLNPDRSLSRQSLFQLGFAFQNTPDTALSFAGLTASPEPCAISSTRFDLSLLLREDHDADGAPAGLVCHLEYATDLFDADTVRTVADRLVRVLEQVADDPYGRIGDLDVLDETEHHRLVMGWNDTERPLPDGTFMDLFRAQAARTPDAVALRCGSDTVPYAELDARTDRLARYLVGKGVGPETRVGLCLPRGVDMIAAMLAVWKAGGAYVPLDPDYPAERLAYMVADSGAALVLGTAGTSAGIPPGPAVVELDAVAEVIDGESAAPRQQVVNLDQLAYVIYTSGSTGRPKGVAVPHRGVVNLAMALRPVLGAGEGVVGLQFASFSFDAAVMDVAVTLAAGGTLVIATGPERTDPEALARLVGSYSVSTVCMVPSLLAMLDPAALPGIRNLVVGAERLPADLASRWAGRTRMWNTYGPTEATVISTATRVAPDTGPGDRPPPIGRPVGNVRAYVLDAALRPVPAGVTGELYTTGPGLARGYVNRPAATAERFVACPYGGRMYRTGDLVRWDADGGLEFLGRADDQVKIRGFRVEPGEIEAVLTAHPAVARAVVTARVDRTGDRQLIGYVVPAERADADPQLLRDHVARFLPGHLVPAAIVPLEALPLTPNGKTDRAALPAPDRVRPQADRGPRTATERAVHHIWCQVLGRPEFGMREKFFDAGGTSLKLMAVRSELARLSGRNLPVALFFEHSTIEAMAETVDRRGTAPVDDGLSHEL</sequence>
<comment type="cofactor">
    <cofactor evidence="1">
        <name>pantetheine 4'-phosphate</name>
        <dbReference type="ChEBI" id="CHEBI:47942"/>
    </cofactor>
</comment>
<dbReference type="CDD" id="cd12117">
    <property type="entry name" value="A_NRPS_Srf_like"/>
    <property type="match status" value="1"/>
</dbReference>
<evidence type="ECO:0000256" key="4">
    <source>
        <dbReference type="SAM" id="MobiDB-lite"/>
    </source>
</evidence>
<dbReference type="Gene3D" id="3.30.559.30">
    <property type="entry name" value="Nonribosomal peptide synthetase, condensation domain"/>
    <property type="match status" value="2"/>
</dbReference>
<gene>
    <name evidence="6" type="primary">dhbF13</name>
    <name evidence="6" type="ORF">SRIMR7_38280</name>
</gene>
<dbReference type="PROSITE" id="PS50075">
    <property type="entry name" value="CARRIER"/>
    <property type="match status" value="2"/>
</dbReference>
<proteinExistence type="predicted"/>
<feature type="domain" description="Carrier" evidence="5">
    <location>
        <begin position="1983"/>
        <end position="2058"/>
    </location>
</feature>
<dbReference type="InterPro" id="IPR020806">
    <property type="entry name" value="PKS_PP-bd"/>
</dbReference>
<dbReference type="Proteomes" id="UP000829494">
    <property type="component" value="Chromosome"/>
</dbReference>
<dbReference type="InterPro" id="IPR020845">
    <property type="entry name" value="AMP-binding_CS"/>
</dbReference>
<feature type="compositionally biased region" description="Basic and acidic residues" evidence="4">
    <location>
        <begin position="1974"/>
        <end position="1987"/>
    </location>
</feature>
<dbReference type="InterPro" id="IPR023213">
    <property type="entry name" value="CAT-like_dom_sf"/>
</dbReference>
<evidence type="ECO:0000259" key="5">
    <source>
        <dbReference type="PROSITE" id="PS50075"/>
    </source>
</evidence>
<dbReference type="CDD" id="cd19540">
    <property type="entry name" value="LCL_NRPS-like"/>
    <property type="match status" value="1"/>
</dbReference>
<dbReference type="Pfam" id="PF00501">
    <property type="entry name" value="AMP-binding"/>
    <property type="match status" value="2"/>
</dbReference>